<evidence type="ECO:0000256" key="3">
    <source>
        <dbReference type="ARBA" id="ARBA00022448"/>
    </source>
</evidence>
<feature type="transmembrane region" description="Helical" evidence="8">
    <location>
        <begin position="41"/>
        <end position="59"/>
    </location>
</feature>
<proteinExistence type="inferred from homology"/>
<keyword evidence="3" id="KW-0813">Transport</keyword>
<keyword evidence="6 8" id="KW-1133">Transmembrane helix</keyword>
<sequence>MKVKNSTISNLQLMFIIIGLFQGSALTVSFAAETAKQDMWIIVIISAVLMVPLFLEYTYMEVKFYGNTIIEINDIIYGKYIGKIVSLLYINFFGFITFANFGYMADFFKTYMFDKTNIMIFICGIAFVAIYAIKKGIEVIARITPIIVILTLVEVPLLIVFTIKDTSIRNFLPIFQINFHDLVKSINLMIAIPFGELISCMTIFPYVKNADKIKKYSFIGYTIGVIFLVAVVVRNTAVLGNIGQIQKFQSYQVAKDLEIGEVMTRNEILVALILFFDVFVKICVTYHATVLSIAQVFKLKSYKGIVVPVGIVSIIQAFFMISSTKDFGYYTLNIYPVFSLLFIVVIPIISLIILYFRRLSV</sequence>
<comment type="subcellular location">
    <subcellularLocation>
        <location evidence="1">Membrane</location>
        <topology evidence="1">Multi-pass membrane protein</topology>
    </subcellularLocation>
</comment>
<keyword evidence="10" id="KW-1185">Reference proteome</keyword>
<feature type="transmembrane region" description="Helical" evidence="8">
    <location>
        <begin position="305"/>
        <end position="322"/>
    </location>
</feature>
<protein>
    <submittedName>
        <fullName evidence="9">Spore gernimation protein</fullName>
    </submittedName>
</protein>
<dbReference type="RefSeq" id="WP_119973724.1">
    <property type="nucleotide sequence ID" value="NZ_CP032416.1"/>
</dbReference>
<feature type="transmembrane region" description="Helical" evidence="8">
    <location>
        <begin position="216"/>
        <end position="233"/>
    </location>
</feature>
<feature type="transmembrane region" description="Helical" evidence="8">
    <location>
        <begin position="334"/>
        <end position="356"/>
    </location>
</feature>
<evidence type="ECO:0000256" key="2">
    <source>
        <dbReference type="ARBA" id="ARBA00007998"/>
    </source>
</evidence>
<dbReference type="OrthoDB" id="1675410at2"/>
<dbReference type="EMBL" id="CP032416">
    <property type="protein sequence ID" value="AYD41140.1"/>
    <property type="molecule type" value="Genomic_DNA"/>
</dbReference>
<evidence type="ECO:0000256" key="6">
    <source>
        <dbReference type="ARBA" id="ARBA00022989"/>
    </source>
</evidence>
<dbReference type="PANTHER" id="PTHR34975:SF2">
    <property type="entry name" value="SPORE GERMINATION PROTEIN A2"/>
    <property type="match status" value="1"/>
</dbReference>
<evidence type="ECO:0000313" key="9">
    <source>
        <dbReference type="EMBL" id="AYD41140.1"/>
    </source>
</evidence>
<feature type="transmembrane region" description="Helical" evidence="8">
    <location>
        <begin position="80"/>
        <end position="104"/>
    </location>
</feature>
<feature type="transmembrane region" description="Helical" evidence="8">
    <location>
        <begin position="183"/>
        <end position="204"/>
    </location>
</feature>
<feature type="transmembrane region" description="Helical" evidence="8">
    <location>
        <begin position="116"/>
        <end position="133"/>
    </location>
</feature>
<dbReference type="PANTHER" id="PTHR34975">
    <property type="entry name" value="SPORE GERMINATION PROTEIN A2"/>
    <property type="match status" value="1"/>
</dbReference>
<feature type="transmembrane region" description="Helical" evidence="8">
    <location>
        <begin position="145"/>
        <end position="163"/>
    </location>
</feature>
<evidence type="ECO:0000256" key="7">
    <source>
        <dbReference type="ARBA" id="ARBA00023136"/>
    </source>
</evidence>
<evidence type="ECO:0000256" key="4">
    <source>
        <dbReference type="ARBA" id="ARBA00022544"/>
    </source>
</evidence>
<keyword evidence="7 8" id="KW-0472">Membrane</keyword>
<feature type="transmembrane region" description="Helical" evidence="8">
    <location>
        <begin position="268"/>
        <end position="293"/>
    </location>
</feature>
<dbReference type="InterPro" id="IPR004761">
    <property type="entry name" value="Spore_GerAB"/>
</dbReference>
<dbReference type="Pfam" id="PF03845">
    <property type="entry name" value="Spore_permease"/>
    <property type="match status" value="1"/>
</dbReference>
<dbReference type="GO" id="GO:0016020">
    <property type="term" value="C:membrane"/>
    <property type="evidence" value="ECO:0007669"/>
    <property type="project" value="UniProtKB-SubCell"/>
</dbReference>
<dbReference type="GO" id="GO:0009847">
    <property type="term" value="P:spore germination"/>
    <property type="evidence" value="ECO:0007669"/>
    <property type="project" value="InterPro"/>
</dbReference>
<comment type="similarity">
    <text evidence="2">Belongs to the amino acid-polyamine-organocation (APC) superfamily. Spore germination protein (SGP) (TC 2.A.3.9) family.</text>
</comment>
<accession>A0A386H677</accession>
<evidence type="ECO:0000256" key="8">
    <source>
        <dbReference type="SAM" id="Phobius"/>
    </source>
</evidence>
<name>A0A386H677_9CLOT</name>
<dbReference type="Proteomes" id="UP000266301">
    <property type="component" value="Chromosome"/>
</dbReference>
<dbReference type="KEGG" id="cfer:D4Z93_11665"/>
<gene>
    <name evidence="9" type="ORF">D4Z93_11665</name>
</gene>
<keyword evidence="4" id="KW-0309">Germination</keyword>
<keyword evidence="5 8" id="KW-0812">Transmembrane</keyword>
<evidence type="ECO:0000256" key="5">
    <source>
        <dbReference type="ARBA" id="ARBA00022692"/>
    </source>
</evidence>
<dbReference type="NCBIfam" id="TIGR00912">
    <property type="entry name" value="2A0309"/>
    <property type="match status" value="1"/>
</dbReference>
<evidence type="ECO:0000313" key="10">
    <source>
        <dbReference type="Proteomes" id="UP000266301"/>
    </source>
</evidence>
<organism evidence="9 10">
    <name type="scientific">Clostridium fermenticellae</name>
    <dbReference type="NCBI Taxonomy" id="2068654"/>
    <lineage>
        <taxon>Bacteria</taxon>
        <taxon>Bacillati</taxon>
        <taxon>Bacillota</taxon>
        <taxon>Clostridia</taxon>
        <taxon>Eubacteriales</taxon>
        <taxon>Clostridiaceae</taxon>
        <taxon>Clostridium</taxon>
    </lineage>
</organism>
<evidence type="ECO:0000256" key="1">
    <source>
        <dbReference type="ARBA" id="ARBA00004141"/>
    </source>
</evidence>
<reference evidence="9 10" key="1">
    <citation type="journal article" date="2019" name="Int. J. Syst. Evol. Microbiol.">
        <title>Clostridium fermenticellae sp. nov., isolated from the mud in a fermentation cellar for the production of the Chinese liquor, baijiu.</title>
        <authorList>
            <person name="Xu P.X."/>
            <person name="Chai L.J."/>
            <person name="Qiu T."/>
            <person name="Zhang X.J."/>
            <person name="Lu Z.M."/>
            <person name="Xiao C."/>
            <person name="Wang S.T."/>
            <person name="Shen C.H."/>
            <person name="Shi J.S."/>
            <person name="Xu Z.H."/>
        </authorList>
    </citation>
    <scope>NUCLEOTIDE SEQUENCE [LARGE SCALE GENOMIC DNA]</scope>
    <source>
        <strain evidence="9 10">JN500901</strain>
    </source>
</reference>
<dbReference type="AlphaFoldDB" id="A0A386H677"/>